<dbReference type="InterPro" id="IPR008875">
    <property type="entry name" value="TraX"/>
</dbReference>
<keyword evidence="1" id="KW-1133">Transmembrane helix</keyword>
<comment type="caution">
    <text evidence="2">The sequence shown here is derived from an EMBL/GenBank/DDBJ whole genome shotgun (WGS) entry which is preliminary data.</text>
</comment>
<reference evidence="2 3" key="1">
    <citation type="submission" date="2018-03" db="EMBL/GenBank/DDBJ databases">
        <title>Genome sequence of Clostridium liquoris DSM 100320.</title>
        <authorList>
            <person name="Poehlein A."/>
            <person name="Daniel R."/>
        </authorList>
    </citation>
    <scope>NUCLEOTIDE SEQUENCE [LARGE SCALE GENOMIC DNA]</scope>
    <source>
        <strain evidence="2 3">DSM 100320</strain>
    </source>
</reference>
<protein>
    <submittedName>
        <fullName evidence="2">TraX protein</fullName>
    </submittedName>
</protein>
<name>A0A2T0B9J4_9CLOT</name>
<feature type="transmembrane region" description="Helical" evidence="1">
    <location>
        <begin position="202"/>
        <end position="228"/>
    </location>
</feature>
<feature type="transmembrane region" description="Helical" evidence="1">
    <location>
        <begin position="21"/>
        <end position="46"/>
    </location>
</feature>
<dbReference type="EMBL" id="PVXO01000005">
    <property type="protein sequence ID" value="PRR80559.1"/>
    <property type="molecule type" value="Genomic_DNA"/>
</dbReference>
<keyword evidence="1" id="KW-0812">Transmembrane</keyword>
<dbReference type="AlphaFoldDB" id="A0A2T0B9J4"/>
<gene>
    <name evidence="2" type="ORF">CLLI_01320</name>
</gene>
<feature type="transmembrane region" description="Helical" evidence="1">
    <location>
        <begin position="157"/>
        <end position="174"/>
    </location>
</feature>
<feature type="transmembrane region" description="Helical" evidence="1">
    <location>
        <begin position="66"/>
        <end position="86"/>
    </location>
</feature>
<dbReference type="Pfam" id="PF05857">
    <property type="entry name" value="TraX"/>
    <property type="match status" value="1"/>
</dbReference>
<evidence type="ECO:0000313" key="2">
    <source>
        <dbReference type="EMBL" id="PRR80559.1"/>
    </source>
</evidence>
<sequence length="265" mass="30274">MNMSITEKTELSRKRGLSGSTLKIMAVISMVIDHIAAVLILMGIYYKFIPNAENTAMYSSPNLKTIYTLMRAIGRISFPIFCFLLVEGYVHTSNKKKYALRLFIFALISEIPFNLAFGNKIFIPASRLNNVFFTLFLGICVMYSIEFIKSKKINKVGTAIAIIATIVVFGVIAKFIKCDFNYHGILCIALFYIFRENRILQILSGIVVFLYEVPASFGIVYLSLLPIYFYNGKRGLKSKYFFYIFYPAHLLILYFIRVYLASIGI</sequence>
<keyword evidence="1" id="KW-0472">Membrane</keyword>
<evidence type="ECO:0000313" key="3">
    <source>
        <dbReference type="Proteomes" id="UP000239706"/>
    </source>
</evidence>
<organism evidence="2 3">
    <name type="scientific">Clostridium liquoris</name>
    <dbReference type="NCBI Taxonomy" id="1289519"/>
    <lineage>
        <taxon>Bacteria</taxon>
        <taxon>Bacillati</taxon>
        <taxon>Bacillota</taxon>
        <taxon>Clostridia</taxon>
        <taxon>Eubacteriales</taxon>
        <taxon>Clostridiaceae</taxon>
        <taxon>Clostridium</taxon>
    </lineage>
</organism>
<feature type="transmembrane region" description="Helical" evidence="1">
    <location>
        <begin position="98"/>
        <end position="116"/>
    </location>
</feature>
<keyword evidence="3" id="KW-1185">Reference proteome</keyword>
<feature type="transmembrane region" description="Helical" evidence="1">
    <location>
        <begin position="240"/>
        <end position="260"/>
    </location>
</feature>
<accession>A0A2T0B9J4</accession>
<proteinExistence type="predicted"/>
<feature type="transmembrane region" description="Helical" evidence="1">
    <location>
        <begin position="128"/>
        <end position="145"/>
    </location>
</feature>
<dbReference type="Proteomes" id="UP000239706">
    <property type="component" value="Unassembled WGS sequence"/>
</dbReference>
<evidence type="ECO:0000256" key="1">
    <source>
        <dbReference type="SAM" id="Phobius"/>
    </source>
</evidence>